<comment type="catalytic activity">
    <reaction evidence="7 8 12">
        <text>(S)-4-amino-5-oxopentanoate + tRNA(Glu) + NADP(+) = L-glutamyl-tRNA(Glu) + NADPH + H(+)</text>
        <dbReference type="Rhea" id="RHEA:12344"/>
        <dbReference type="Rhea" id="RHEA-COMP:9663"/>
        <dbReference type="Rhea" id="RHEA-COMP:9680"/>
        <dbReference type="ChEBI" id="CHEBI:15378"/>
        <dbReference type="ChEBI" id="CHEBI:57501"/>
        <dbReference type="ChEBI" id="CHEBI:57783"/>
        <dbReference type="ChEBI" id="CHEBI:58349"/>
        <dbReference type="ChEBI" id="CHEBI:78442"/>
        <dbReference type="ChEBI" id="CHEBI:78520"/>
        <dbReference type="EC" id="1.2.1.70"/>
    </reaction>
</comment>
<dbReference type="InterPro" id="IPR006151">
    <property type="entry name" value="Shikm_DH/Glu-tRNA_Rdtase"/>
</dbReference>
<dbReference type="SUPFAM" id="SSF69742">
    <property type="entry name" value="Glutamyl tRNA-reductase catalytic, N-terminal domain"/>
    <property type="match status" value="1"/>
</dbReference>
<dbReference type="OrthoDB" id="110209at2"/>
<comment type="caution">
    <text evidence="8">Lacks conserved residue(s) required for the propagation of feature annotation.</text>
</comment>
<dbReference type="SUPFAM" id="SSF51735">
    <property type="entry name" value="NAD(P)-binding Rossmann-fold domains"/>
    <property type="match status" value="1"/>
</dbReference>
<evidence type="ECO:0000256" key="3">
    <source>
        <dbReference type="ARBA" id="ARBA00012970"/>
    </source>
</evidence>
<dbReference type="UniPathway" id="UPA00251">
    <property type="reaction ID" value="UER00316"/>
</dbReference>
<comment type="similarity">
    <text evidence="2 8 12">Belongs to the glutamyl-tRNA reductase family.</text>
</comment>
<keyword evidence="4 8" id="KW-0521">NADP</keyword>
<protein>
    <recommendedName>
        <fullName evidence="3 8">Glutamyl-tRNA reductase</fullName>
        <shortName evidence="8">GluTR</shortName>
        <ecNumber evidence="3 8">1.2.1.70</ecNumber>
    </recommendedName>
</protein>
<keyword evidence="5 8" id="KW-0560">Oxidoreductase</keyword>
<dbReference type="NCBIfam" id="TIGR01035">
    <property type="entry name" value="hemA"/>
    <property type="match status" value="1"/>
</dbReference>
<evidence type="ECO:0000313" key="17">
    <source>
        <dbReference type="Proteomes" id="UP000256708"/>
    </source>
</evidence>
<evidence type="ECO:0000256" key="6">
    <source>
        <dbReference type="ARBA" id="ARBA00023244"/>
    </source>
</evidence>
<dbReference type="PANTHER" id="PTHR43013">
    <property type="entry name" value="GLUTAMYL-TRNA REDUCTASE"/>
    <property type="match status" value="1"/>
</dbReference>
<comment type="subunit">
    <text evidence="8">Homodimer.</text>
</comment>
<dbReference type="PANTHER" id="PTHR43013:SF1">
    <property type="entry name" value="GLUTAMYL-TRNA REDUCTASE"/>
    <property type="match status" value="1"/>
</dbReference>
<feature type="binding site" evidence="8 10">
    <location>
        <begin position="148"/>
        <end position="150"/>
    </location>
    <ligand>
        <name>substrate</name>
    </ligand>
</feature>
<dbReference type="AlphaFoldDB" id="A0A3D8LJF6"/>
<feature type="domain" description="Glutamyl-tRNA reductase N-terminal" evidence="15">
    <location>
        <begin position="40"/>
        <end position="190"/>
    </location>
</feature>
<dbReference type="InterPro" id="IPR036291">
    <property type="entry name" value="NAD(P)-bd_dom_sf"/>
</dbReference>
<evidence type="ECO:0000256" key="9">
    <source>
        <dbReference type="PIRSR" id="PIRSR000445-1"/>
    </source>
</evidence>
<dbReference type="Pfam" id="PF00745">
    <property type="entry name" value="GlutR_dimer"/>
    <property type="match status" value="1"/>
</dbReference>
<evidence type="ECO:0000259" key="14">
    <source>
        <dbReference type="Pfam" id="PF01488"/>
    </source>
</evidence>
<dbReference type="InterPro" id="IPR000343">
    <property type="entry name" value="4pyrrol_synth_GluRdtase"/>
</dbReference>
<dbReference type="Proteomes" id="UP000256708">
    <property type="component" value="Unassembled WGS sequence"/>
</dbReference>
<comment type="caution">
    <text evidence="16">The sequence shown here is derived from an EMBL/GenBank/DDBJ whole genome shotgun (WGS) entry which is preliminary data.</text>
</comment>
<proteinExistence type="inferred from homology"/>
<dbReference type="SUPFAM" id="SSF69075">
    <property type="entry name" value="Glutamyl tRNA-reductase dimerization domain"/>
    <property type="match status" value="1"/>
</dbReference>
<keyword evidence="17" id="KW-1185">Reference proteome</keyword>
<organism evidence="16 17">
    <name type="scientific">Pontibacter diazotrophicus</name>
    <dbReference type="NCBI Taxonomy" id="1400979"/>
    <lineage>
        <taxon>Bacteria</taxon>
        <taxon>Pseudomonadati</taxon>
        <taxon>Bacteroidota</taxon>
        <taxon>Cytophagia</taxon>
        <taxon>Cytophagales</taxon>
        <taxon>Hymenobacteraceae</taxon>
        <taxon>Pontibacter</taxon>
    </lineage>
</organism>
<evidence type="ECO:0000256" key="5">
    <source>
        <dbReference type="ARBA" id="ARBA00023002"/>
    </source>
</evidence>
<name>A0A3D8LJF6_9BACT</name>
<evidence type="ECO:0000256" key="7">
    <source>
        <dbReference type="ARBA" id="ARBA00047464"/>
    </source>
</evidence>
<evidence type="ECO:0000256" key="8">
    <source>
        <dbReference type="HAMAP-Rule" id="MF_00087"/>
    </source>
</evidence>
<evidence type="ECO:0000256" key="2">
    <source>
        <dbReference type="ARBA" id="ARBA00005916"/>
    </source>
</evidence>
<dbReference type="Gene3D" id="3.40.50.720">
    <property type="entry name" value="NAD(P)-binding Rossmann-like Domain"/>
    <property type="match status" value="1"/>
</dbReference>
<comment type="domain">
    <text evidence="8">Possesses an unusual extended V-shaped dimeric structure with each monomer consisting of three distinct domains arranged along a curved 'spinal' alpha-helix. The N-terminal catalytic domain specifically recognizes the glutamate moiety of the substrate. The second domain is the NADPH-binding domain, and the third C-terminal domain is responsible for dimerization.</text>
</comment>
<feature type="domain" description="Tetrapyrrole biosynthesis glutamyl-tRNA reductase dimerisation" evidence="13">
    <location>
        <begin position="350"/>
        <end position="441"/>
    </location>
</feature>
<dbReference type="GO" id="GO:0050661">
    <property type="term" value="F:NADP binding"/>
    <property type="evidence" value="ECO:0007669"/>
    <property type="project" value="InterPro"/>
</dbReference>
<evidence type="ECO:0000256" key="1">
    <source>
        <dbReference type="ARBA" id="ARBA00005059"/>
    </source>
</evidence>
<reference evidence="17" key="1">
    <citation type="submission" date="2018-08" db="EMBL/GenBank/DDBJ databases">
        <authorList>
            <person name="Liu Z.-W."/>
            <person name="Du Z.-J."/>
        </authorList>
    </citation>
    <scope>NUCLEOTIDE SEQUENCE [LARGE SCALE GENOMIC DNA]</scope>
    <source>
        <strain evidence="17">H4X</strain>
    </source>
</reference>
<feature type="binding site" evidence="8 11">
    <location>
        <begin position="225"/>
        <end position="230"/>
    </location>
    <ligand>
        <name>NADP(+)</name>
        <dbReference type="ChEBI" id="CHEBI:58349"/>
    </ligand>
</feature>
<feature type="active site" description="Nucleophile" evidence="8 9">
    <location>
        <position position="84"/>
    </location>
</feature>
<sequence length="456" mass="50712">MAGWASNGSACHSPTTFLSKQYSHVYHPSPDINMSALQVISISHQTATLEWRQALQLSKEEAAAFMQALKEEQLVKGIMVLTTCNRTEVYYETGHATPNMIQEKLLRFKNIEDTAAFAPRFTQYSHSESTLQYLLEVGLGLRSQVIGDRQIISQFKESYKLTNYLKMGSPLLHQALQTLFRTHKRVHNETDFRAGAASVGYAALERLGDFYPRKDFSSKRMLIIGTGQMGTDIARYATSFGFTDITLTNRTDAKAAKLATELNVRHLSYQHYLQTLHAFDVVVSCVGGGKQLQPEQFGSAKAKRVLLDLSVPQGIAPATGQLANTMLVNIDQINSRTQEVLATRQAAIAEVEEILLEETVLFAEWLQDLPVAKAINELKSFFAEVLSSELQKHQDLDQPNAANVIAKAALDRLVRRPAGALRATAGTDRQQLLTAIQKLFHATSLEEITHASFKQD</sequence>
<feature type="binding site" evidence="8 10">
    <location>
        <position position="143"/>
    </location>
    <ligand>
        <name>substrate</name>
    </ligand>
</feature>
<dbReference type="HAMAP" id="MF_00087">
    <property type="entry name" value="Glu_tRNA_reductase"/>
    <property type="match status" value="1"/>
</dbReference>
<dbReference type="InterPro" id="IPR036343">
    <property type="entry name" value="GluRdtase_N_sf"/>
</dbReference>
<dbReference type="Pfam" id="PF01488">
    <property type="entry name" value="Shikimate_DH"/>
    <property type="match status" value="1"/>
</dbReference>
<dbReference type="InterPro" id="IPR015895">
    <property type="entry name" value="4pyrrol_synth_GluRdtase_N"/>
</dbReference>
<dbReference type="EMBL" id="QRGR01000001">
    <property type="protein sequence ID" value="RDV17222.1"/>
    <property type="molecule type" value="Genomic_DNA"/>
</dbReference>
<evidence type="ECO:0000313" key="16">
    <source>
        <dbReference type="EMBL" id="RDV17222.1"/>
    </source>
</evidence>
<dbReference type="PIRSF" id="PIRSF000445">
    <property type="entry name" value="4pyrrol_synth_GluRdtase"/>
    <property type="match status" value="1"/>
</dbReference>
<comment type="pathway">
    <text evidence="1 8 12">Porphyrin-containing compound metabolism; protoporphyrin-IX biosynthesis; 5-aminolevulinate from L-glutamyl-tRNA(Glu): step 1/2.</text>
</comment>
<evidence type="ECO:0000259" key="15">
    <source>
        <dbReference type="Pfam" id="PF05201"/>
    </source>
</evidence>
<accession>A0A3D8LJF6</accession>
<feature type="binding site" evidence="8 10">
    <location>
        <position position="154"/>
    </location>
    <ligand>
        <name>substrate</name>
    </ligand>
</feature>
<dbReference type="EC" id="1.2.1.70" evidence="3 8"/>
<evidence type="ECO:0000256" key="4">
    <source>
        <dbReference type="ARBA" id="ARBA00022857"/>
    </source>
</evidence>
<dbReference type="GO" id="GO:0008883">
    <property type="term" value="F:glutamyl-tRNA reductase activity"/>
    <property type="evidence" value="ECO:0007669"/>
    <property type="project" value="UniProtKB-UniRule"/>
</dbReference>
<gene>
    <name evidence="8 16" type="primary">hemA</name>
    <name evidence="16" type="ORF">DXT99_01575</name>
</gene>
<feature type="binding site" evidence="8 10">
    <location>
        <begin position="83"/>
        <end position="86"/>
    </location>
    <ligand>
        <name>substrate</name>
    </ligand>
</feature>
<feature type="domain" description="Quinate/shikimate 5-dehydrogenase/glutamyl-tRNA reductase" evidence="14">
    <location>
        <begin position="215"/>
        <end position="334"/>
    </location>
</feature>
<evidence type="ECO:0000259" key="13">
    <source>
        <dbReference type="Pfam" id="PF00745"/>
    </source>
</evidence>
<evidence type="ECO:0000256" key="12">
    <source>
        <dbReference type="RuleBase" id="RU000584"/>
    </source>
</evidence>
<comment type="function">
    <text evidence="8">Catalyzes the NADPH-dependent reduction of glutamyl-tRNA(Glu) to glutamate 1-semialdehyde (GSA).</text>
</comment>
<dbReference type="Gene3D" id="3.30.460.30">
    <property type="entry name" value="Glutamyl-tRNA reductase, N-terminal domain"/>
    <property type="match status" value="1"/>
</dbReference>
<evidence type="ECO:0000256" key="11">
    <source>
        <dbReference type="PIRSR" id="PIRSR000445-3"/>
    </source>
</evidence>
<comment type="miscellaneous">
    <text evidence="8">During catalysis, the active site Cys acts as a nucleophile attacking the alpha-carbonyl group of tRNA-bound glutamate with the formation of a thioester intermediate between enzyme and glutamate, and the concomitant release of tRNA(Glu). The thioester intermediate is finally reduced by direct hydride transfer from NADPH, to form the product GSA.</text>
</comment>
<dbReference type="InterPro" id="IPR015896">
    <property type="entry name" value="4pyrrol_synth_GluRdtase_dimer"/>
</dbReference>
<dbReference type="GO" id="GO:0019353">
    <property type="term" value="P:protoporphyrinogen IX biosynthetic process from glutamate"/>
    <property type="evidence" value="ECO:0007669"/>
    <property type="project" value="TreeGrafter"/>
</dbReference>
<dbReference type="InterPro" id="IPR036453">
    <property type="entry name" value="GluRdtase_dimer_dom_sf"/>
</dbReference>
<keyword evidence="6 8" id="KW-0627">Porphyrin biosynthesis</keyword>
<evidence type="ECO:0000256" key="10">
    <source>
        <dbReference type="PIRSR" id="PIRSR000445-2"/>
    </source>
</evidence>
<dbReference type="Pfam" id="PF05201">
    <property type="entry name" value="GlutR_N"/>
    <property type="match status" value="1"/>
</dbReference>